<evidence type="ECO:0000256" key="1">
    <source>
        <dbReference type="ARBA" id="ARBA00004613"/>
    </source>
</evidence>
<dbReference type="GO" id="GO:0005576">
    <property type="term" value="C:extracellular region"/>
    <property type="evidence" value="ECO:0007669"/>
    <property type="project" value="UniProtKB-SubCell"/>
</dbReference>
<comment type="subcellular location">
    <subcellularLocation>
        <location evidence="1 11">Secreted</location>
    </subcellularLocation>
</comment>
<name>A0AA39J0C5_9AGAR</name>
<keyword evidence="7 11" id="KW-0378">Hydrolase</keyword>
<dbReference type="Pfam" id="PF01095">
    <property type="entry name" value="Pectinesterase"/>
    <property type="match status" value="1"/>
</dbReference>
<comment type="pathway">
    <text evidence="2 11">Glycan metabolism; pectin degradation; 2-dehydro-3-deoxy-D-gluconate from pectin: step 1/5.</text>
</comment>
<dbReference type="InterPro" id="IPR000070">
    <property type="entry name" value="Pectinesterase_cat"/>
</dbReference>
<keyword evidence="11" id="KW-0961">Cell wall biogenesis/degradation</keyword>
<evidence type="ECO:0000256" key="5">
    <source>
        <dbReference type="ARBA" id="ARBA00022525"/>
    </source>
</evidence>
<organism evidence="13 14">
    <name type="scientific">Armillaria borealis</name>
    <dbReference type="NCBI Taxonomy" id="47425"/>
    <lineage>
        <taxon>Eukaryota</taxon>
        <taxon>Fungi</taxon>
        <taxon>Dikarya</taxon>
        <taxon>Basidiomycota</taxon>
        <taxon>Agaricomycotina</taxon>
        <taxon>Agaricomycetes</taxon>
        <taxon>Agaricomycetidae</taxon>
        <taxon>Agaricales</taxon>
        <taxon>Marasmiineae</taxon>
        <taxon>Physalacriaceae</taxon>
        <taxon>Armillaria</taxon>
    </lineage>
</organism>
<accession>A0AA39J0C5</accession>
<gene>
    <name evidence="13" type="ORF">EV421DRAFT_1994244</name>
</gene>
<dbReference type="InterPro" id="IPR012334">
    <property type="entry name" value="Pectin_lyas_fold"/>
</dbReference>
<dbReference type="Proteomes" id="UP001175226">
    <property type="component" value="Unassembled WGS sequence"/>
</dbReference>
<keyword evidence="6 11" id="KW-0732">Signal</keyword>
<dbReference type="PROSITE" id="PS00503">
    <property type="entry name" value="PECTINESTERASE_2"/>
    <property type="match status" value="1"/>
</dbReference>
<comment type="similarity">
    <text evidence="3">Belongs to the pectinesterase family.</text>
</comment>
<evidence type="ECO:0000256" key="6">
    <source>
        <dbReference type="ARBA" id="ARBA00022729"/>
    </source>
</evidence>
<dbReference type="PANTHER" id="PTHR31321:SF127">
    <property type="entry name" value="PECTINESTERASE"/>
    <property type="match status" value="1"/>
</dbReference>
<keyword evidence="5 11" id="KW-0964">Secreted</keyword>
<dbReference type="GO" id="GO:0016829">
    <property type="term" value="F:lyase activity"/>
    <property type="evidence" value="ECO:0007669"/>
    <property type="project" value="UniProtKB-KW"/>
</dbReference>
<dbReference type="EC" id="3.1.1.11" evidence="4 11"/>
<feature type="domain" description="Pectinesterase catalytic" evidence="12">
    <location>
        <begin position="50"/>
        <end position="321"/>
    </location>
</feature>
<reference evidence="13" key="1">
    <citation type="submission" date="2023-06" db="EMBL/GenBank/DDBJ databases">
        <authorList>
            <consortium name="Lawrence Berkeley National Laboratory"/>
            <person name="Ahrendt S."/>
            <person name="Sahu N."/>
            <person name="Indic B."/>
            <person name="Wong-Bajracharya J."/>
            <person name="Merenyi Z."/>
            <person name="Ke H.-M."/>
            <person name="Monk M."/>
            <person name="Kocsube S."/>
            <person name="Drula E."/>
            <person name="Lipzen A."/>
            <person name="Balint B."/>
            <person name="Henrissat B."/>
            <person name="Andreopoulos B."/>
            <person name="Martin F.M."/>
            <person name="Harder C.B."/>
            <person name="Rigling D."/>
            <person name="Ford K.L."/>
            <person name="Foster G.D."/>
            <person name="Pangilinan J."/>
            <person name="Papanicolaou A."/>
            <person name="Barry K."/>
            <person name="LaButti K."/>
            <person name="Viragh M."/>
            <person name="Koriabine M."/>
            <person name="Yan M."/>
            <person name="Riley R."/>
            <person name="Champramary S."/>
            <person name="Plett K.L."/>
            <person name="Tsai I.J."/>
            <person name="Slot J."/>
            <person name="Sipos G."/>
            <person name="Plett J."/>
            <person name="Nagy L.G."/>
            <person name="Grigoriev I.V."/>
        </authorList>
    </citation>
    <scope>NUCLEOTIDE SEQUENCE</scope>
    <source>
        <strain evidence="13">FPL87.14</strain>
    </source>
</reference>
<dbReference type="FunFam" id="2.160.20.10:FF:000014">
    <property type="entry name" value="Pectinesterase"/>
    <property type="match status" value="1"/>
</dbReference>
<dbReference type="InterPro" id="IPR033131">
    <property type="entry name" value="Pectinesterase_Asp_AS"/>
</dbReference>
<dbReference type="GO" id="GO:0030599">
    <property type="term" value="F:pectinesterase activity"/>
    <property type="evidence" value="ECO:0007669"/>
    <property type="project" value="UniProtKB-UniRule"/>
</dbReference>
<dbReference type="InterPro" id="IPR011050">
    <property type="entry name" value="Pectin_lyase_fold/virulence"/>
</dbReference>
<evidence type="ECO:0000256" key="4">
    <source>
        <dbReference type="ARBA" id="ARBA00013229"/>
    </source>
</evidence>
<evidence type="ECO:0000256" key="8">
    <source>
        <dbReference type="ARBA" id="ARBA00023085"/>
    </source>
</evidence>
<dbReference type="SUPFAM" id="SSF51126">
    <property type="entry name" value="Pectin lyase-like"/>
    <property type="match status" value="1"/>
</dbReference>
<dbReference type="EMBL" id="JAUEPT010000077">
    <property type="protein sequence ID" value="KAK0433806.1"/>
    <property type="molecule type" value="Genomic_DNA"/>
</dbReference>
<dbReference type="Gene3D" id="2.160.20.10">
    <property type="entry name" value="Single-stranded right-handed beta-helix, Pectin lyase-like"/>
    <property type="match status" value="1"/>
</dbReference>
<feature type="signal peptide" evidence="11">
    <location>
        <begin position="1"/>
        <end position="25"/>
    </location>
</feature>
<comment type="caution">
    <text evidence="13">The sequence shown here is derived from an EMBL/GenBank/DDBJ whole genome shotgun (WGS) entry which is preliminary data.</text>
</comment>
<evidence type="ECO:0000259" key="12">
    <source>
        <dbReference type="Pfam" id="PF01095"/>
    </source>
</evidence>
<feature type="active site" evidence="10">
    <location>
        <position position="207"/>
    </location>
</feature>
<protein>
    <recommendedName>
        <fullName evidence="4 11">Pectinesterase</fullName>
        <ecNumber evidence="4 11">3.1.1.11</ecNumber>
    </recommendedName>
</protein>
<sequence length="355" mass="37726">MAFFPLRALTVFSLLILFATNVVNATPAVKRDSRTSAPSGAVVVRGSGTKSGEYSTVQAAVNSLPNDGTARVIFIYAGKSTRLVKRTYSEQVYIDRKGKTTIMGQTSDTSSYTSNTVTITHSSSLGTAGTDDLTGTLRVHKDDFALYNVNVKNTFGQASTNGQALALSAYGSNQGYYGVGFYSYQDTVLAETGNQFYGSCYIEGAVDYIFGQYARAYFHKNMIASVGAGAITASGRTSSSGTSLFVINKATITTSSSAKTSLQGKVYLGRPWGNYARVVYTSCSLGNLINSAGWEQWSSSSPNTDHVTFAEYESIGSGASGTRASFSTKLSSTGGYTISDVLGSDYANWVDSNYL</sequence>
<evidence type="ECO:0000256" key="2">
    <source>
        <dbReference type="ARBA" id="ARBA00005184"/>
    </source>
</evidence>
<evidence type="ECO:0000256" key="7">
    <source>
        <dbReference type="ARBA" id="ARBA00022801"/>
    </source>
</evidence>
<evidence type="ECO:0000256" key="10">
    <source>
        <dbReference type="PROSITE-ProRule" id="PRU10040"/>
    </source>
</evidence>
<proteinExistence type="inferred from homology"/>
<evidence type="ECO:0000256" key="3">
    <source>
        <dbReference type="ARBA" id="ARBA00008891"/>
    </source>
</evidence>
<comment type="function">
    <text evidence="11">Involved in maceration and soft-rotting of plant tissue.</text>
</comment>
<comment type="catalytic activity">
    <reaction evidence="9 11">
        <text>[(1-&gt;4)-alpha-D-galacturonosyl methyl ester](n) + n H2O = [(1-&gt;4)-alpha-D-galacturonosyl](n) + n methanol + n H(+)</text>
        <dbReference type="Rhea" id="RHEA:22380"/>
        <dbReference type="Rhea" id="RHEA-COMP:14570"/>
        <dbReference type="Rhea" id="RHEA-COMP:14573"/>
        <dbReference type="ChEBI" id="CHEBI:15377"/>
        <dbReference type="ChEBI" id="CHEBI:15378"/>
        <dbReference type="ChEBI" id="CHEBI:17790"/>
        <dbReference type="ChEBI" id="CHEBI:140522"/>
        <dbReference type="ChEBI" id="CHEBI:140523"/>
        <dbReference type="EC" id="3.1.1.11"/>
    </reaction>
</comment>
<evidence type="ECO:0000256" key="11">
    <source>
        <dbReference type="RuleBase" id="RU000589"/>
    </source>
</evidence>
<keyword evidence="13" id="KW-0456">Lyase</keyword>
<dbReference type="PANTHER" id="PTHR31321">
    <property type="entry name" value="ACYL-COA THIOESTER HYDROLASE YBHC-RELATED"/>
    <property type="match status" value="1"/>
</dbReference>
<dbReference type="AlphaFoldDB" id="A0AA39J0C5"/>
<evidence type="ECO:0000313" key="14">
    <source>
        <dbReference type="Proteomes" id="UP001175226"/>
    </source>
</evidence>
<dbReference type="GO" id="GO:0045490">
    <property type="term" value="P:pectin catabolic process"/>
    <property type="evidence" value="ECO:0007669"/>
    <property type="project" value="UniProtKB-UniRule"/>
</dbReference>
<keyword evidence="14" id="KW-1185">Reference proteome</keyword>
<dbReference type="GO" id="GO:0042545">
    <property type="term" value="P:cell wall modification"/>
    <property type="evidence" value="ECO:0007669"/>
    <property type="project" value="UniProtKB-UniRule"/>
</dbReference>
<evidence type="ECO:0000256" key="9">
    <source>
        <dbReference type="ARBA" id="ARBA00047928"/>
    </source>
</evidence>
<feature type="chain" id="PRO_5041487958" description="Pectinesterase" evidence="11">
    <location>
        <begin position="26"/>
        <end position="355"/>
    </location>
</feature>
<keyword evidence="8 11" id="KW-0063">Aspartyl esterase</keyword>
<evidence type="ECO:0000313" key="13">
    <source>
        <dbReference type="EMBL" id="KAK0433806.1"/>
    </source>
</evidence>